<dbReference type="EMBL" id="JALJXV010000003">
    <property type="protein sequence ID" value="MCP1674512.1"/>
    <property type="molecule type" value="Genomic_DNA"/>
</dbReference>
<protein>
    <submittedName>
        <fullName evidence="1">Uncharacterized protein</fullName>
    </submittedName>
</protein>
<dbReference type="AlphaFoldDB" id="A0AAE3KFV9"/>
<dbReference type="InterPro" id="IPR058915">
    <property type="entry name" value="AcrVA2-like"/>
</dbReference>
<organism evidence="1 2">
    <name type="scientific">Natronocella acetinitrilica</name>
    <dbReference type="NCBI Taxonomy" id="414046"/>
    <lineage>
        <taxon>Bacteria</taxon>
        <taxon>Pseudomonadati</taxon>
        <taxon>Pseudomonadota</taxon>
        <taxon>Gammaproteobacteria</taxon>
        <taxon>Chromatiales</taxon>
        <taxon>Ectothiorhodospiraceae</taxon>
        <taxon>Natronocella</taxon>
    </lineage>
</organism>
<evidence type="ECO:0000313" key="1">
    <source>
        <dbReference type="EMBL" id="MCP1674512.1"/>
    </source>
</evidence>
<gene>
    <name evidence="1" type="ORF">J2T57_001614</name>
</gene>
<dbReference type="Proteomes" id="UP001205843">
    <property type="component" value="Unassembled WGS sequence"/>
</dbReference>
<proteinExistence type="predicted"/>
<dbReference type="Pfam" id="PF26125">
    <property type="entry name" value="AcrVA2-like"/>
    <property type="match status" value="1"/>
</dbReference>
<reference evidence="1" key="1">
    <citation type="submission" date="2022-03" db="EMBL/GenBank/DDBJ databases">
        <title>Genomic Encyclopedia of Type Strains, Phase III (KMG-III): the genomes of soil and plant-associated and newly described type strains.</title>
        <authorList>
            <person name="Whitman W."/>
        </authorList>
    </citation>
    <scope>NUCLEOTIDE SEQUENCE</scope>
    <source>
        <strain evidence="1">ANL 6-2</strain>
    </source>
</reference>
<evidence type="ECO:0000313" key="2">
    <source>
        <dbReference type="Proteomes" id="UP001205843"/>
    </source>
</evidence>
<accession>A0AAE3KFV9</accession>
<sequence>MSLPPTYYEFLQRVRPAVVTFAEQDAAELAGQAEPPEVIKSIDDYPSRFSACCDALIEEVLENAATQQGVDKETLRPHIEMARKHDPMLGQMLLSANYEYHAYLNFALSGKKTFYVSDNLSEHLANTEVNMRAELIQVPYPSFQMVFTSPAAIDALHNLQGREGRRAMHFRELDYSAPVTAELTMLPGTADLPGRSLMILAWHARPPSKGYMMAKRQIYLPDDWTLEQSLRTEWDKIGRTAPHGGYSLDDELNVEPYTDDSLFYTDGLLFFRMVMNTLLYLSSEEAELTPRRAQRQALEEKAAAATSGRKKRLYRKEASRHTALDYSEIGASVSPIVIERGAASGDGKRASGSAPTTRFMVRGHWRNQAHGAGRADRKLIWIRPYMKGPDVAEVVNKPYLVR</sequence>
<keyword evidence="2" id="KW-1185">Reference proteome</keyword>
<comment type="caution">
    <text evidence="1">The sequence shown here is derived from an EMBL/GenBank/DDBJ whole genome shotgun (WGS) entry which is preliminary data.</text>
</comment>
<name>A0AAE3KFV9_9GAMM</name>
<dbReference type="RefSeq" id="WP_253476561.1">
    <property type="nucleotide sequence ID" value="NZ_JALJXV010000003.1"/>
</dbReference>